<evidence type="ECO:0000313" key="1">
    <source>
        <dbReference type="EMBL" id="MDQ0011544.1"/>
    </source>
</evidence>
<dbReference type="Proteomes" id="UP001237737">
    <property type="component" value="Unassembled WGS sequence"/>
</dbReference>
<reference evidence="1 2" key="1">
    <citation type="submission" date="2023-07" db="EMBL/GenBank/DDBJ databases">
        <title>Sorghum-associated microbial communities from plants grown in Nebraska, USA.</title>
        <authorList>
            <person name="Schachtman D."/>
        </authorList>
    </citation>
    <scope>NUCLEOTIDE SEQUENCE [LARGE SCALE GENOMIC DNA]</scope>
    <source>
        <strain evidence="1 2">CC60</strain>
    </source>
</reference>
<evidence type="ECO:0000313" key="2">
    <source>
        <dbReference type="Proteomes" id="UP001237737"/>
    </source>
</evidence>
<dbReference type="EMBL" id="JAUSSK010000006">
    <property type="protein sequence ID" value="MDQ0011544.1"/>
    <property type="molecule type" value="Genomic_DNA"/>
</dbReference>
<keyword evidence="2" id="KW-1185">Reference proteome</keyword>
<sequence>MAALRYFRGKGYSATVEPIGFEYPSTPTMRCRRGRSTLLVEAAIAVSFDTVDAWLAYAKSRSESTYIGFLVAEPPGVTHDVMVGLKQRNVGLFSFGDGRIVELLPPQDLTVAVQLPSLDTLKPTVAKLIRPCFEKIERGEWLDGFRDSCQVLEVLAAKHLKDGVKRGRITFRNKGGAAVSYSSQRIAKLTQGGLANAFSEIVTPIQTDVIFQKALSSTNPDRVMAVHKTARARNSARIRATIGQHLWTIVSALRQVL</sequence>
<organism evidence="1 2">
    <name type="scientific">Luteibacter jiangsuensis</name>
    <dbReference type="NCBI Taxonomy" id="637577"/>
    <lineage>
        <taxon>Bacteria</taxon>
        <taxon>Pseudomonadati</taxon>
        <taxon>Pseudomonadota</taxon>
        <taxon>Gammaproteobacteria</taxon>
        <taxon>Lysobacterales</taxon>
        <taxon>Rhodanobacteraceae</taxon>
        <taxon>Luteibacter</taxon>
    </lineage>
</organism>
<protein>
    <submittedName>
        <fullName evidence="1">Uncharacterized protein</fullName>
    </submittedName>
</protein>
<dbReference type="RefSeq" id="WP_306852233.1">
    <property type="nucleotide sequence ID" value="NZ_JAUSSK010000006.1"/>
</dbReference>
<proteinExistence type="predicted"/>
<accession>A0ABT9T3V7</accession>
<comment type="caution">
    <text evidence="1">The sequence shown here is derived from an EMBL/GenBank/DDBJ whole genome shotgun (WGS) entry which is preliminary data.</text>
</comment>
<name>A0ABT9T3V7_9GAMM</name>
<gene>
    <name evidence="1" type="ORF">J2T07_003758</name>
</gene>